<dbReference type="Gene3D" id="2.40.170.20">
    <property type="entry name" value="TonB-dependent receptor, beta-barrel domain"/>
    <property type="match status" value="1"/>
</dbReference>
<evidence type="ECO:0000256" key="16">
    <source>
        <dbReference type="SAM" id="SignalP"/>
    </source>
</evidence>
<dbReference type="SMART" id="SM00965">
    <property type="entry name" value="STN"/>
    <property type="match status" value="1"/>
</dbReference>
<feature type="chain" id="PRO_5021022096" evidence="16">
    <location>
        <begin position="24"/>
        <end position="782"/>
    </location>
</feature>
<proteinExistence type="inferred from homology"/>
<dbReference type="GO" id="GO:0015344">
    <property type="term" value="F:siderophore uptake transmembrane transporter activity"/>
    <property type="evidence" value="ECO:0007669"/>
    <property type="project" value="TreeGrafter"/>
</dbReference>
<evidence type="ECO:0000256" key="8">
    <source>
        <dbReference type="ARBA" id="ARBA00023004"/>
    </source>
</evidence>
<dbReference type="Pfam" id="PF07715">
    <property type="entry name" value="Plug"/>
    <property type="match status" value="1"/>
</dbReference>
<keyword evidence="19" id="KW-1185">Reference proteome</keyword>
<keyword evidence="13 14" id="KW-0998">Cell outer membrane</keyword>
<dbReference type="AlphaFoldDB" id="A0A4Q0XW66"/>
<evidence type="ECO:0000256" key="6">
    <source>
        <dbReference type="ARBA" id="ARBA00022692"/>
    </source>
</evidence>
<gene>
    <name evidence="18" type="ORF">CRV04_00150</name>
</gene>
<evidence type="ECO:0000256" key="5">
    <source>
        <dbReference type="ARBA" id="ARBA00022496"/>
    </source>
</evidence>
<dbReference type="GO" id="GO:0038023">
    <property type="term" value="F:signaling receptor activity"/>
    <property type="evidence" value="ECO:0007669"/>
    <property type="project" value="InterPro"/>
</dbReference>
<keyword evidence="12 18" id="KW-0675">Receptor</keyword>
<dbReference type="Gene3D" id="3.55.50.30">
    <property type="match status" value="1"/>
</dbReference>
<name>A0A4Q0XW66_9BACT</name>
<dbReference type="CDD" id="cd01347">
    <property type="entry name" value="ligand_gated_channel"/>
    <property type="match status" value="1"/>
</dbReference>
<dbReference type="Gene3D" id="2.170.130.10">
    <property type="entry name" value="TonB-dependent receptor, plug domain"/>
    <property type="match status" value="1"/>
</dbReference>
<dbReference type="NCBIfam" id="TIGR01783">
    <property type="entry name" value="TonB-siderophor"/>
    <property type="match status" value="1"/>
</dbReference>
<dbReference type="Pfam" id="PF00593">
    <property type="entry name" value="TonB_dep_Rec_b-barrel"/>
    <property type="match status" value="1"/>
</dbReference>
<dbReference type="OrthoDB" id="9800913at2"/>
<evidence type="ECO:0000256" key="7">
    <source>
        <dbReference type="ARBA" id="ARBA00022729"/>
    </source>
</evidence>
<dbReference type="Pfam" id="PF07660">
    <property type="entry name" value="STN"/>
    <property type="match status" value="1"/>
</dbReference>
<accession>A0A4Q0XW66</accession>
<dbReference type="InterPro" id="IPR037066">
    <property type="entry name" value="Plug_dom_sf"/>
</dbReference>
<comment type="similarity">
    <text evidence="2 14 15">Belongs to the TonB-dependent receptor family.</text>
</comment>
<dbReference type="InterPro" id="IPR039426">
    <property type="entry name" value="TonB-dep_rcpt-like"/>
</dbReference>
<evidence type="ECO:0000256" key="1">
    <source>
        <dbReference type="ARBA" id="ARBA00004571"/>
    </source>
</evidence>
<evidence type="ECO:0000256" key="3">
    <source>
        <dbReference type="ARBA" id="ARBA00022448"/>
    </source>
</evidence>
<evidence type="ECO:0000256" key="12">
    <source>
        <dbReference type="ARBA" id="ARBA00023170"/>
    </source>
</evidence>
<evidence type="ECO:0000259" key="17">
    <source>
        <dbReference type="SMART" id="SM00965"/>
    </source>
</evidence>
<sequence length="782" mass="87296">MSLLKKSLIAPSVALLLVSSLYAKDTFSIETSNLSEAIETISKTAKIPYIVDKNILKGKSANKIENIESLEQALKLVFKNTGLEAIIQNNTIVIREKQQSSNNESDLGSVEVIANKDQQNSYTIKNLSSATKMNLSLKDTPQSISVITSQQIEDQNLEDINDVLNQTPGISLRQLGQKSAGHTTYFARGMEVTNVLRDGVPVSVSSFGTQSSMGLESSAMYERIEVTRGSTGLTNGSGNPSASINYVRKRPTQEFQGNAKASYGSWDNYKGQIDVSGSLNQSKSITGRLVASYSEGDNQQDRYHQDSSLFYGALDFNLSDNTLFTTAFSYQKVEADNVAVHHVTSIDKNGNEQSMFGREKNPAADWTYSDAEKTSILLGLEHYFNNDWKVITNYSYTKSKVDRLVGLSRTILNTDTGNIEGMAMKAKNTPEVHALDMYAQGKFKAFGQEHQLSFGANGYQIKSDDPSYRVSPSLITAPYKNYDGDIPYPDIVENGRSKVDEKQIGAFVALNLQIMDPLKLIVGSRVSNWERVNDKDEPSEQTQKYHSEITPYIGLVYDINKNISAYTSYTSIFNPNSQQNVHGDYLDPEEGNTVEFGLKSEFYDGLLNTSLSYFITKQDNKAISDGTRLTPEGNQAYKSIDGAEIKGWDVTISGELLPDWNISGGYTYTDAKDENKERLSPGEIPKHTLKLFTSYQYNKLTIGAGLNWQSELNTAYTRYGLNKNIKQKAYTVVDAMLKYEIYNNLNLLLNINNMFDEEYRYYPGQGGYGDERNYALTLNYKF</sequence>
<dbReference type="PROSITE" id="PS01156">
    <property type="entry name" value="TONB_DEPENDENT_REC_2"/>
    <property type="match status" value="1"/>
</dbReference>
<evidence type="ECO:0000256" key="15">
    <source>
        <dbReference type="RuleBase" id="RU003357"/>
    </source>
</evidence>
<evidence type="ECO:0000256" key="14">
    <source>
        <dbReference type="PROSITE-ProRule" id="PRU01360"/>
    </source>
</evidence>
<keyword evidence="6 14" id="KW-0812">Transmembrane</keyword>
<dbReference type="GO" id="GO:0015891">
    <property type="term" value="P:siderophore transport"/>
    <property type="evidence" value="ECO:0007669"/>
    <property type="project" value="InterPro"/>
</dbReference>
<dbReference type="GO" id="GO:0009279">
    <property type="term" value="C:cell outer membrane"/>
    <property type="evidence" value="ECO:0007669"/>
    <property type="project" value="UniProtKB-SubCell"/>
</dbReference>
<keyword evidence="3 14" id="KW-0813">Transport</keyword>
<keyword evidence="7 16" id="KW-0732">Signal</keyword>
<evidence type="ECO:0000256" key="2">
    <source>
        <dbReference type="ARBA" id="ARBA00009810"/>
    </source>
</evidence>
<feature type="domain" description="Secretin/TonB short N-terminal" evidence="17">
    <location>
        <begin position="47"/>
        <end position="97"/>
    </location>
</feature>
<keyword evidence="5" id="KW-0410">Iron transport</keyword>
<dbReference type="InterPro" id="IPR010105">
    <property type="entry name" value="TonB_sidphr_rcpt"/>
</dbReference>
<organism evidence="18 19">
    <name type="scientific">Candidatus Marinarcus aquaticus</name>
    <dbReference type="NCBI Taxonomy" id="2044504"/>
    <lineage>
        <taxon>Bacteria</taxon>
        <taxon>Pseudomonadati</taxon>
        <taxon>Campylobacterota</taxon>
        <taxon>Epsilonproteobacteria</taxon>
        <taxon>Campylobacterales</taxon>
        <taxon>Arcobacteraceae</taxon>
        <taxon>Candidatus Marinarcus</taxon>
    </lineage>
</organism>
<dbReference type="RefSeq" id="WP_128994605.1">
    <property type="nucleotide sequence ID" value="NZ_PDKN01000001.1"/>
</dbReference>
<evidence type="ECO:0000256" key="11">
    <source>
        <dbReference type="ARBA" id="ARBA00023136"/>
    </source>
</evidence>
<keyword evidence="11 14" id="KW-0472">Membrane</keyword>
<dbReference type="PANTHER" id="PTHR32552:SF74">
    <property type="entry name" value="HYDROXAMATE SIDEROPHORE RECEPTOR FHUE"/>
    <property type="match status" value="1"/>
</dbReference>
<keyword evidence="9" id="KW-0406">Ion transport</keyword>
<dbReference type="FunFam" id="2.170.130.10:FF:000010">
    <property type="entry name" value="Ferripyoverdine receptor"/>
    <property type="match status" value="1"/>
</dbReference>
<comment type="caution">
    <text evidence="18">The sequence shown here is derived from an EMBL/GenBank/DDBJ whole genome shotgun (WGS) entry which is preliminary data.</text>
</comment>
<comment type="subcellular location">
    <subcellularLocation>
        <location evidence="1 14">Cell outer membrane</location>
        <topology evidence="1 14">Multi-pass membrane protein</topology>
    </subcellularLocation>
</comment>
<dbReference type="InterPro" id="IPR011662">
    <property type="entry name" value="Secretin/TonB_short_N"/>
</dbReference>
<keyword evidence="10 15" id="KW-0798">TonB box</keyword>
<evidence type="ECO:0000256" key="13">
    <source>
        <dbReference type="ARBA" id="ARBA00023237"/>
    </source>
</evidence>
<reference evidence="18 19" key="1">
    <citation type="submission" date="2017-10" db="EMBL/GenBank/DDBJ databases">
        <title>Genomics of the genus Arcobacter.</title>
        <authorList>
            <person name="Perez-Cataluna A."/>
            <person name="Figueras M.J."/>
        </authorList>
    </citation>
    <scope>NUCLEOTIDE SEQUENCE [LARGE SCALE GENOMIC DNA]</scope>
    <source>
        <strain evidence="18 19">CECT 8987</strain>
    </source>
</reference>
<dbReference type="PROSITE" id="PS52016">
    <property type="entry name" value="TONB_DEPENDENT_REC_3"/>
    <property type="match status" value="1"/>
</dbReference>
<feature type="signal peptide" evidence="16">
    <location>
        <begin position="1"/>
        <end position="23"/>
    </location>
</feature>
<evidence type="ECO:0000256" key="4">
    <source>
        <dbReference type="ARBA" id="ARBA00022452"/>
    </source>
</evidence>
<keyword evidence="8" id="KW-0408">Iron</keyword>
<evidence type="ECO:0000313" key="18">
    <source>
        <dbReference type="EMBL" id="RXJ60469.1"/>
    </source>
</evidence>
<dbReference type="InterPro" id="IPR012910">
    <property type="entry name" value="Plug_dom"/>
</dbReference>
<dbReference type="InterPro" id="IPR000531">
    <property type="entry name" value="Beta-barrel_TonB"/>
</dbReference>
<dbReference type="InterPro" id="IPR010917">
    <property type="entry name" value="TonB_rcpt_CS"/>
</dbReference>
<dbReference type="EMBL" id="PDKN01000001">
    <property type="protein sequence ID" value="RXJ60469.1"/>
    <property type="molecule type" value="Genomic_DNA"/>
</dbReference>
<protein>
    <submittedName>
        <fullName evidence="18">TonB-dependent siderophore receptor</fullName>
    </submittedName>
</protein>
<evidence type="ECO:0000313" key="19">
    <source>
        <dbReference type="Proteomes" id="UP000290657"/>
    </source>
</evidence>
<dbReference type="SUPFAM" id="SSF56935">
    <property type="entry name" value="Porins"/>
    <property type="match status" value="1"/>
</dbReference>
<dbReference type="InterPro" id="IPR036942">
    <property type="entry name" value="Beta-barrel_TonB_sf"/>
</dbReference>
<keyword evidence="4 14" id="KW-1134">Transmembrane beta strand</keyword>
<dbReference type="Proteomes" id="UP000290657">
    <property type="component" value="Unassembled WGS sequence"/>
</dbReference>
<dbReference type="PANTHER" id="PTHR32552">
    <property type="entry name" value="FERRICHROME IRON RECEPTOR-RELATED"/>
    <property type="match status" value="1"/>
</dbReference>
<evidence type="ECO:0000256" key="10">
    <source>
        <dbReference type="ARBA" id="ARBA00023077"/>
    </source>
</evidence>
<evidence type="ECO:0000256" key="9">
    <source>
        <dbReference type="ARBA" id="ARBA00023065"/>
    </source>
</evidence>